<comment type="caution">
    <text evidence="2">The sequence shown here is derived from an EMBL/GenBank/DDBJ whole genome shotgun (WGS) entry which is preliminary data.</text>
</comment>
<accession>A0A835LE24</accession>
<evidence type="ECO:0000313" key="2">
    <source>
        <dbReference type="EMBL" id="KAF9588384.1"/>
    </source>
</evidence>
<dbReference type="Proteomes" id="UP000631114">
    <property type="component" value="Unassembled WGS sequence"/>
</dbReference>
<feature type="domain" description="Replication protein A 70 kDa DNA-binding subunit B/D first OB fold" evidence="1">
    <location>
        <begin position="5"/>
        <end position="112"/>
    </location>
</feature>
<evidence type="ECO:0000259" key="1">
    <source>
        <dbReference type="Pfam" id="PF02721"/>
    </source>
</evidence>
<proteinExistence type="predicted"/>
<dbReference type="Pfam" id="PF02721">
    <property type="entry name" value="DUF223"/>
    <property type="match status" value="1"/>
</dbReference>
<dbReference type="EMBL" id="JADFTS010000009">
    <property type="protein sequence ID" value="KAF9588384.1"/>
    <property type="molecule type" value="Genomic_DNA"/>
</dbReference>
<keyword evidence="3" id="KW-1185">Reference proteome</keyword>
<dbReference type="InterPro" id="IPR003871">
    <property type="entry name" value="RFA1B/D_OB_1st"/>
</dbReference>
<dbReference type="Gene3D" id="2.40.50.140">
    <property type="entry name" value="Nucleic acid-binding proteins"/>
    <property type="match status" value="2"/>
</dbReference>
<dbReference type="PANTHER" id="PTHR47165">
    <property type="entry name" value="OS03G0429900 PROTEIN"/>
    <property type="match status" value="1"/>
</dbReference>
<dbReference type="AlphaFoldDB" id="A0A835LE24"/>
<name>A0A835LE24_9MAGN</name>
<dbReference type="PANTHER" id="PTHR47165:SF4">
    <property type="entry name" value="OS03G0429900 PROTEIN"/>
    <property type="match status" value="1"/>
</dbReference>
<dbReference type="InterPro" id="IPR012340">
    <property type="entry name" value="NA-bd_OB-fold"/>
</dbReference>
<dbReference type="SUPFAM" id="SSF50249">
    <property type="entry name" value="Nucleic acid-binding proteins"/>
    <property type="match status" value="1"/>
</dbReference>
<sequence>MLNQQFTDLDKLHTRTDRWKIRVRVTWLWKPINSKKNCAISIEFVMLDSKGYQIHVVLFEKDFQYFDSVVKEDFIQEGSIYTLEKFDVVFAKDYCPVEHAYKIHFKEGTLVKIATEETNDISKHMFKFIKFDNIPTKARQLTFFTDVIGVLTKVGKARKAAGKLLKEVIIMNKRVTRVQYWKNQLKPAVKKPLPKKTAVRTHQQKSLAREWIDVHKGKSWPKLRYLVVLAKIAGKSWASVREYHYSVAATNNKGYSIARCTAKQL</sequence>
<organism evidence="2 3">
    <name type="scientific">Coptis chinensis</name>
    <dbReference type="NCBI Taxonomy" id="261450"/>
    <lineage>
        <taxon>Eukaryota</taxon>
        <taxon>Viridiplantae</taxon>
        <taxon>Streptophyta</taxon>
        <taxon>Embryophyta</taxon>
        <taxon>Tracheophyta</taxon>
        <taxon>Spermatophyta</taxon>
        <taxon>Magnoliopsida</taxon>
        <taxon>Ranunculales</taxon>
        <taxon>Ranunculaceae</taxon>
        <taxon>Coptidoideae</taxon>
        <taxon>Coptis</taxon>
    </lineage>
</organism>
<gene>
    <name evidence="2" type="ORF">IFM89_009399</name>
</gene>
<protein>
    <recommendedName>
        <fullName evidence="1">Replication protein A 70 kDa DNA-binding subunit B/D first OB fold domain-containing protein</fullName>
    </recommendedName>
</protein>
<evidence type="ECO:0000313" key="3">
    <source>
        <dbReference type="Proteomes" id="UP000631114"/>
    </source>
</evidence>
<reference evidence="2 3" key="1">
    <citation type="submission" date="2020-10" db="EMBL/GenBank/DDBJ databases">
        <title>The Coptis chinensis genome and diversification of protoberbering-type alkaloids.</title>
        <authorList>
            <person name="Wang B."/>
            <person name="Shu S."/>
            <person name="Song C."/>
            <person name="Liu Y."/>
        </authorList>
    </citation>
    <scope>NUCLEOTIDE SEQUENCE [LARGE SCALE GENOMIC DNA]</scope>
    <source>
        <strain evidence="2">HL-2020</strain>
        <tissue evidence="2">Leaf</tissue>
    </source>
</reference>